<accession>A0A1B6CF18</accession>
<evidence type="ECO:0000256" key="1">
    <source>
        <dbReference type="ARBA" id="ARBA00004173"/>
    </source>
</evidence>
<feature type="domain" description="Ribosomal RNA methyltransferase FtsJ" evidence="12">
    <location>
        <begin position="56"/>
        <end position="241"/>
    </location>
</feature>
<dbReference type="GO" id="GO:0005759">
    <property type="term" value="C:mitochondrial matrix"/>
    <property type="evidence" value="ECO:0007669"/>
    <property type="project" value="UniProtKB-ARBA"/>
</dbReference>
<evidence type="ECO:0000256" key="2">
    <source>
        <dbReference type="ARBA" id="ARBA00009258"/>
    </source>
</evidence>
<dbReference type="InterPro" id="IPR050082">
    <property type="entry name" value="RNA_methyltr_RlmE"/>
</dbReference>
<dbReference type="GO" id="GO:0008650">
    <property type="term" value="F:rRNA (uridine-2'-O-)-methyltransferase activity"/>
    <property type="evidence" value="ECO:0007669"/>
    <property type="project" value="TreeGrafter"/>
</dbReference>
<dbReference type="InterPro" id="IPR015507">
    <property type="entry name" value="rRNA-MeTfrase_E"/>
</dbReference>
<keyword evidence="11" id="KW-0732">Signal</keyword>
<protein>
    <recommendedName>
        <fullName evidence="9">rRNA methyltransferase 2, mitochondrial</fullName>
    </recommendedName>
</protein>
<organism evidence="13">
    <name type="scientific">Clastoptera arizonana</name>
    <name type="common">Arizona spittle bug</name>
    <dbReference type="NCBI Taxonomy" id="38151"/>
    <lineage>
        <taxon>Eukaryota</taxon>
        <taxon>Metazoa</taxon>
        <taxon>Ecdysozoa</taxon>
        <taxon>Arthropoda</taxon>
        <taxon>Hexapoda</taxon>
        <taxon>Insecta</taxon>
        <taxon>Pterygota</taxon>
        <taxon>Neoptera</taxon>
        <taxon>Paraneoptera</taxon>
        <taxon>Hemiptera</taxon>
        <taxon>Auchenorrhyncha</taxon>
        <taxon>Cercopoidea</taxon>
        <taxon>Clastopteridae</taxon>
        <taxon>Clastoptera</taxon>
    </lineage>
</organism>
<evidence type="ECO:0000256" key="9">
    <source>
        <dbReference type="ARBA" id="ARBA00041184"/>
    </source>
</evidence>
<dbReference type="AlphaFoldDB" id="A0A1B6CF18"/>
<dbReference type="HAMAP" id="MF_01547">
    <property type="entry name" value="RNA_methyltr_E"/>
    <property type="match status" value="1"/>
</dbReference>
<sequence>MQLRSLPVLILSAINFSTSEVMCKINPKNAKGGSSNNWLRRHLNDPYVELAKNKNYRCRSAFKLLEIDSKLKLFQPGQCVVDCGAAPGSWSQVAVSKTNANGKNENLPKGKVISIDKLQIHPIEGAIILGNLDFTAPEAMVKLTEALDNKQTDIVLSDMAPNSSGIKSMDHDRIMALAFDALRFALQVTKIGGSLVIKIWDGSDTQELFKNMQKHYKIVRRFKPKASHQDSSELFLVAKEFKGP</sequence>
<dbReference type="PIRSF" id="PIRSF005461">
    <property type="entry name" value="23S_rRNA_mtase"/>
    <property type="match status" value="1"/>
</dbReference>
<name>A0A1B6CF18_9HEMI</name>
<evidence type="ECO:0000256" key="10">
    <source>
        <dbReference type="PIRSR" id="PIRSR005461-1"/>
    </source>
</evidence>
<gene>
    <name evidence="13" type="ORF">g.10157</name>
</gene>
<keyword evidence="7" id="KW-0809">Transit peptide</keyword>
<keyword evidence="5" id="KW-0808">Transferase</keyword>
<evidence type="ECO:0000256" key="7">
    <source>
        <dbReference type="ARBA" id="ARBA00022946"/>
    </source>
</evidence>
<dbReference type="PANTHER" id="PTHR10920">
    <property type="entry name" value="RIBOSOMAL RNA METHYLTRANSFERASE"/>
    <property type="match status" value="1"/>
</dbReference>
<dbReference type="FunFam" id="3.40.50.150:FF:000129">
    <property type="entry name" value="Mitochondrial rRNA methyltransferase 2"/>
    <property type="match status" value="1"/>
</dbReference>
<feature type="active site" description="Proton acceptor" evidence="10">
    <location>
        <position position="198"/>
    </location>
</feature>
<dbReference type="InterPro" id="IPR002877">
    <property type="entry name" value="RNA_MeTrfase_FtsJ_dom"/>
</dbReference>
<dbReference type="SUPFAM" id="SSF53335">
    <property type="entry name" value="S-adenosyl-L-methionine-dependent methyltransferases"/>
    <property type="match status" value="1"/>
</dbReference>
<dbReference type="GO" id="GO:1902775">
    <property type="term" value="P:mitochondrial large ribosomal subunit assembly"/>
    <property type="evidence" value="ECO:0007669"/>
    <property type="project" value="UniProtKB-ARBA"/>
</dbReference>
<evidence type="ECO:0000256" key="6">
    <source>
        <dbReference type="ARBA" id="ARBA00022691"/>
    </source>
</evidence>
<reference evidence="13" key="1">
    <citation type="submission" date="2015-12" db="EMBL/GenBank/DDBJ databases">
        <title>De novo transcriptome assembly of four potential Pierce s Disease insect vectors from Arizona vineyards.</title>
        <authorList>
            <person name="Tassone E.E."/>
        </authorList>
    </citation>
    <scope>NUCLEOTIDE SEQUENCE</scope>
</reference>
<evidence type="ECO:0000313" key="13">
    <source>
        <dbReference type="EMBL" id="JAS12044.1"/>
    </source>
</evidence>
<dbReference type="Gene3D" id="3.40.50.150">
    <property type="entry name" value="Vaccinia Virus protein VP39"/>
    <property type="match status" value="1"/>
</dbReference>
<feature type="signal peptide" evidence="11">
    <location>
        <begin position="1"/>
        <end position="19"/>
    </location>
</feature>
<evidence type="ECO:0000256" key="5">
    <source>
        <dbReference type="ARBA" id="ARBA00022679"/>
    </source>
</evidence>
<evidence type="ECO:0000256" key="11">
    <source>
        <dbReference type="SAM" id="SignalP"/>
    </source>
</evidence>
<keyword evidence="8" id="KW-0496">Mitochondrion</keyword>
<keyword evidence="3" id="KW-0698">rRNA processing</keyword>
<dbReference type="Pfam" id="PF01728">
    <property type="entry name" value="FtsJ"/>
    <property type="match status" value="1"/>
</dbReference>
<feature type="chain" id="PRO_5008580353" description="rRNA methyltransferase 2, mitochondrial" evidence="11">
    <location>
        <begin position="20"/>
        <end position="244"/>
    </location>
</feature>
<proteinExistence type="inferred from homology"/>
<evidence type="ECO:0000259" key="12">
    <source>
        <dbReference type="Pfam" id="PF01728"/>
    </source>
</evidence>
<evidence type="ECO:0000256" key="4">
    <source>
        <dbReference type="ARBA" id="ARBA00022603"/>
    </source>
</evidence>
<dbReference type="EMBL" id="GEDC01025254">
    <property type="protein sequence ID" value="JAS12044.1"/>
    <property type="molecule type" value="Transcribed_RNA"/>
</dbReference>
<keyword evidence="6 10" id="KW-0949">S-adenosyl-L-methionine</keyword>
<dbReference type="InterPro" id="IPR029063">
    <property type="entry name" value="SAM-dependent_MTases_sf"/>
</dbReference>
<dbReference type="PANTHER" id="PTHR10920:SF18">
    <property type="entry name" value="RRNA METHYLTRANSFERASE 2, MITOCHONDRIAL"/>
    <property type="match status" value="1"/>
</dbReference>
<comment type="subcellular location">
    <subcellularLocation>
        <location evidence="1">Mitochondrion</location>
    </subcellularLocation>
</comment>
<keyword evidence="4" id="KW-0489">Methyltransferase</keyword>
<comment type="similarity">
    <text evidence="2">Belongs to the class I-like SAM-binding methyltransferase superfamily. RNA methyltransferase RlmE family.</text>
</comment>
<evidence type="ECO:0000256" key="8">
    <source>
        <dbReference type="ARBA" id="ARBA00023128"/>
    </source>
</evidence>
<evidence type="ECO:0000256" key="3">
    <source>
        <dbReference type="ARBA" id="ARBA00022552"/>
    </source>
</evidence>